<dbReference type="EMBL" id="BONY01000022">
    <property type="protein sequence ID" value="GIH05909.1"/>
    <property type="molecule type" value="Genomic_DNA"/>
</dbReference>
<dbReference type="Pfam" id="PF13620">
    <property type="entry name" value="CarboxypepD_reg"/>
    <property type="match status" value="1"/>
</dbReference>
<keyword evidence="6" id="KW-1185">Reference proteome</keyword>
<feature type="chain" id="PRO_5035204596" description="alpha-amylase" evidence="4">
    <location>
        <begin position="29"/>
        <end position="585"/>
    </location>
</feature>
<feature type="signal peptide" evidence="4">
    <location>
        <begin position="1"/>
        <end position="28"/>
    </location>
</feature>
<evidence type="ECO:0000256" key="1">
    <source>
        <dbReference type="ARBA" id="ARBA00000548"/>
    </source>
</evidence>
<dbReference type="InterPro" id="IPR013784">
    <property type="entry name" value="Carb-bd-like_fold"/>
</dbReference>
<dbReference type="GO" id="GO:0005975">
    <property type="term" value="P:carbohydrate metabolic process"/>
    <property type="evidence" value="ECO:0007669"/>
    <property type="project" value="UniProtKB-ARBA"/>
</dbReference>
<gene>
    <name evidence="5" type="ORF">Rhe02_39760</name>
</gene>
<dbReference type="GO" id="GO:0004556">
    <property type="term" value="F:alpha-amylase activity"/>
    <property type="evidence" value="ECO:0007669"/>
    <property type="project" value="UniProtKB-EC"/>
</dbReference>
<dbReference type="GO" id="GO:0030246">
    <property type="term" value="F:carbohydrate binding"/>
    <property type="evidence" value="ECO:0007669"/>
    <property type="project" value="InterPro"/>
</dbReference>
<reference evidence="5" key="1">
    <citation type="submission" date="2021-01" db="EMBL/GenBank/DDBJ databases">
        <title>Whole genome shotgun sequence of Rhizocola hellebori NBRC 109834.</title>
        <authorList>
            <person name="Komaki H."/>
            <person name="Tamura T."/>
        </authorList>
    </citation>
    <scope>NUCLEOTIDE SEQUENCE</scope>
    <source>
        <strain evidence="5">NBRC 109834</strain>
    </source>
</reference>
<dbReference type="Proteomes" id="UP000612899">
    <property type="component" value="Unassembled WGS sequence"/>
</dbReference>
<evidence type="ECO:0000313" key="6">
    <source>
        <dbReference type="Proteomes" id="UP000612899"/>
    </source>
</evidence>
<dbReference type="SUPFAM" id="SSF49452">
    <property type="entry name" value="Starch-binding domain-like"/>
    <property type="match status" value="1"/>
</dbReference>
<comment type="caution">
    <text evidence="5">The sequence shown here is derived from an EMBL/GenBank/DDBJ whole genome shotgun (WGS) entry which is preliminary data.</text>
</comment>
<dbReference type="InterPro" id="IPR013783">
    <property type="entry name" value="Ig-like_fold"/>
</dbReference>
<dbReference type="SUPFAM" id="SSF49478">
    <property type="entry name" value="Cna protein B-type domain"/>
    <property type="match status" value="1"/>
</dbReference>
<evidence type="ECO:0000256" key="3">
    <source>
        <dbReference type="ARBA" id="ARBA00030238"/>
    </source>
</evidence>
<name>A0A8J3Q8C7_9ACTN</name>
<accession>A0A8J3Q8C7</accession>
<evidence type="ECO:0000256" key="4">
    <source>
        <dbReference type="SAM" id="SignalP"/>
    </source>
</evidence>
<sequence length="585" mass="60987">MVQKLRGLAILASVAIVSSLGVAVPASADPTKGTIAGHLTDGGMPVPGISVFVTKIDGGAFSYSNTDSSGFYRTSELPPGDYKVEFDLRWGRQYAYQSLNWVTAPVFTITAGNELVVDDSVLPTGSLSGRLTEQDGQPIAGASVYGVGSMPSTTDSNGQWQIPRAFAGTDYVINFSDWRTGLNQYAIGKVDYYEANRITVVAGQNTVVDDVRLPTGSLKITAVDSVTGAALDGFFGYVGMRGGSAVGGEIILHDVPIGSYSVGISLEHYLEPLPLPRVTVAVGQQSEIQVRMDPEAIIQTTVVDAATGAPLAGVCVTGVMGEMRPTEGCGNVSDSEGHVSLSYLRGGSYQLLAFPTEAPGYGTQWVGANGGTGKQHLAAKIEVAAGQTANAPVIKMDRAGAITGRVTTSAGVAPDNGWVGIFGVIHGSGEVPPGHSLFDTDGRYTLENLGPYDWQLFFNVRGEAPQYSGGVANRLLARAVKVTAGGTATYDQRLRAGVTVTVNIAGTTSLYPSLRMYNAVTGDLIAQQEVNSGFTTVLPVVGPQFVKIAVDTSSGRHWIGGTDLASANLFFIPGAGSKTINVSIS</sequence>
<dbReference type="AlphaFoldDB" id="A0A8J3Q8C7"/>
<keyword evidence="4" id="KW-0732">Signal</keyword>
<evidence type="ECO:0000313" key="5">
    <source>
        <dbReference type="EMBL" id="GIH05909.1"/>
    </source>
</evidence>
<comment type="catalytic activity">
    <reaction evidence="1">
        <text>Endohydrolysis of (1-&gt;4)-alpha-D-glucosidic linkages in polysaccharides containing three or more (1-&gt;4)-alpha-linked D-glucose units.</text>
        <dbReference type="EC" id="3.2.1.1"/>
    </reaction>
</comment>
<organism evidence="5 6">
    <name type="scientific">Rhizocola hellebori</name>
    <dbReference type="NCBI Taxonomy" id="1392758"/>
    <lineage>
        <taxon>Bacteria</taxon>
        <taxon>Bacillati</taxon>
        <taxon>Actinomycetota</taxon>
        <taxon>Actinomycetes</taxon>
        <taxon>Micromonosporales</taxon>
        <taxon>Micromonosporaceae</taxon>
        <taxon>Rhizocola</taxon>
    </lineage>
</organism>
<dbReference type="EC" id="3.2.1.1" evidence="2"/>
<evidence type="ECO:0000256" key="2">
    <source>
        <dbReference type="ARBA" id="ARBA00012595"/>
    </source>
</evidence>
<dbReference type="Gene3D" id="2.60.40.10">
    <property type="entry name" value="Immunoglobulins"/>
    <property type="match status" value="1"/>
</dbReference>
<protein>
    <recommendedName>
        <fullName evidence="2">alpha-amylase</fullName>
        <ecNumber evidence="2">3.2.1.1</ecNumber>
    </recommendedName>
    <alternativeName>
        <fullName evidence="3">1,4-alpha-D-glucan glucanohydrolase</fullName>
    </alternativeName>
</protein>
<proteinExistence type="predicted"/>